<dbReference type="GO" id="GO:0051537">
    <property type="term" value="F:2 iron, 2 sulfur cluster binding"/>
    <property type="evidence" value="ECO:0007669"/>
    <property type="project" value="UniProtKB-KW"/>
</dbReference>
<feature type="domain" description="Rieske" evidence="8">
    <location>
        <begin position="56"/>
        <end position="153"/>
    </location>
</feature>
<keyword evidence="1" id="KW-0001">2Fe-2S</keyword>
<evidence type="ECO:0000256" key="5">
    <source>
        <dbReference type="ARBA" id="ARBA00023157"/>
    </source>
</evidence>
<evidence type="ECO:0000313" key="10">
    <source>
        <dbReference type="Proteomes" id="UP000625316"/>
    </source>
</evidence>
<dbReference type="GO" id="GO:0004497">
    <property type="term" value="F:monooxygenase activity"/>
    <property type="evidence" value="ECO:0007669"/>
    <property type="project" value="UniProtKB-ARBA"/>
</dbReference>
<protein>
    <submittedName>
        <fullName evidence="9">Rieske (2Fe-2S) protein</fullName>
    </submittedName>
</protein>
<evidence type="ECO:0000256" key="6">
    <source>
        <dbReference type="ARBA" id="ARBA00034078"/>
    </source>
</evidence>
<feature type="region of interest" description="Disordered" evidence="7">
    <location>
        <begin position="34"/>
        <end position="54"/>
    </location>
</feature>
<evidence type="ECO:0000313" key="9">
    <source>
        <dbReference type="EMBL" id="MBE9028735.1"/>
    </source>
</evidence>
<dbReference type="GO" id="GO:0046872">
    <property type="term" value="F:metal ion binding"/>
    <property type="evidence" value="ECO:0007669"/>
    <property type="project" value="UniProtKB-KW"/>
</dbReference>
<dbReference type="GO" id="GO:0016020">
    <property type="term" value="C:membrane"/>
    <property type="evidence" value="ECO:0007669"/>
    <property type="project" value="InterPro"/>
</dbReference>
<sequence>MDRRLFIKLAGVSTIATSLPATLTACNGAKSNESSNALEAKAPPTSQAPARSDGFTDIGSVADLAESGSLRYQDAKGNGILVVQQSDTPEDVQAFSSVCTHQGCNVSWKAKDKDIFCACHGSRFATDGKVTEGPAETPLQQYLTKVEDNRILIKMV</sequence>
<dbReference type="PRINTS" id="PR00162">
    <property type="entry name" value="RIESKE"/>
</dbReference>
<organism evidence="9 10">
    <name type="scientific">Romeriopsis navalis LEGE 11480</name>
    <dbReference type="NCBI Taxonomy" id="2777977"/>
    <lineage>
        <taxon>Bacteria</taxon>
        <taxon>Bacillati</taxon>
        <taxon>Cyanobacteriota</taxon>
        <taxon>Cyanophyceae</taxon>
        <taxon>Leptolyngbyales</taxon>
        <taxon>Leptolyngbyaceae</taxon>
        <taxon>Romeriopsis</taxon>
        <taxon>Romeriopsis navalis</taxon>
    </lineage>
</organism>
<dbReference type="RefSeq" id="WP_264323559.1">
    <property type="nucleotide sequence ID" value="NZ_JADEXQ010000006.1"/>
</dbReference>
<evidence type="ECO:0000256" key="2">
    <source>
        <dbReference type="ARBA" id="ARBA00022723"/>
    </source>
</evidence>
<gene>
    <name evidence="9" type="ORF">IQ266_03050</name>
</gene>
<dbReference type="PROSITE" id="PS51296">
    <property type="entry name" value="RIESKE"/>
    <property type="match status" value="1"/>
</dbReference>
<dbReference type="Gene3D" id="2.102.10.10">
    <property type="entry name" value="Rieske [2Fe-2S] iron-sulphur domain"/>
    <property type="match status" value="1"/>
</dbReference>
<dbReference type="CDD" id="cd03467">
    <property type="entry name" value="Rieske"/>
    <property type="match status" value="1"/>
</dbReference>
<comment type="caution">
    <text evidence="9">The sequence shown here is derived from an EMBL/GenBank/DDBJ whole genome shotgun (WGS) entry which is preliminary data.</text>
</comment>
<keyword evidence="4" id="KW-0411">Iron-sulfur</keyword>
<reference evidence="9" key="1">
    <citation type="submission" date="2020-10" db="EMBL/GenBank/DDBJ databases">
        <authorList>
            <person name="Castelo-Branco R."/>
            <person name="Eusebio N."/>
            <person name="Adriana R."/>
            <person name="Vieira A."/>
            <person name="Brugerolle De Fraissinette N."/>
            <person name="Rezende De Castro R."/>
            <person name="Schneider M.P."/>
            <person name="Vasconcelos V."/>
            <person name="Leao P.N."/>
        </authorList>
    </citation>
    <scope>NUCLEOTIDE SEQUENCE</scope>
    <source>
        <strain evidence="9">LEGE 11480</strain>
    </source>
</reference>
<keyword evidence="2" id="KW-0479">Metal-binding</keyword>
<comment type="cofactor">
    <cofactor evidence="6">
        <name>[2Fe-2S] cluster</name>
        <dbReference type="ChEBI" id="CHEBI:190135"/>
    </cofactor>
</comment>
<evidence type="ECO:0000256" key="3">
    <source>
        <dbReference type="ARBA" id="ARBA00023004"/>
    </source>
</evidence>
<dbReference type="PANTHER" id="PTHR10134">
    <property type="entry name" value="CYTOCHROME B-C1 COMPLEX SUBUNIT RIESKE, MITOCHONDRIAL"/>
    <property type="match status" value="1"/>
</dbReference>
<evidence type="ECO:0000256" key="4">
    <source>
        <dbReference type="ARBA" id="ARBA00023014"/>
    </source>
</evidence>
<dbReference type="SUPFAM" id="SSF50022">
    <property type="entry name" value="ISP domain"/>
    <property type="match status" value="1"/>
</dbReference>
<keyword evidence="5" id="KW-1015">Disulfide bond</keyword>
<accession>A0A928VLI5</accession>
<keyword evidence="10" id="KW-1185">Reference proteome</keyword>
<dbReference type="InterPro" id="IPR005805">
    <property type="entry name" value="Rieske_Fe-S_prot_C"/>
</dbReference>
<dbReference type="InterPro" id="IPR014349">
    <property type="entry name" value="Rieske_Fe-S_prot"/>
</dbReference>
<evidence type="ECO:0000256" key="1">
    <source>
        <dbReference type="ARBA" id="ARBA00022714"/>
    </source>
</evidence>
<dbReference type="EMBL" id="JADEXQ010000006">
    <property type="protein sequence ID" value="MBE9028735.1"/>
    <property type="molecule type" value="Genomic_DNA"/>
</dbReference>
<dbReference type="GO" id="GO:0016705">
    <property type="term" value="F:oxidoreductase activity, acting on paired donors, with incorporation or reduction of molecular oxygen"/>
    <property type="evidence" value="ECO:0007669"/>
    <property type="project" value="UniProtKB-ARBA"/>
</dbReference>
<keyword evidence="3" id="KW-0408">Iron</keyword>
<dbReference type="Pfam" id="PF00355">
    <property type="entry name" value="Rieske"/>
    <property type="match status" value="1"/>
</dbReference>
<evidence type="ECO:0000256" key="7">
    <source>
        <dbReference type="SAM" id="MobiDB-lite"/>
    </source>
</evidence>
<dbReference type="AlphaFoldDB" id="A0A928VLI5"/>
<evidence type="ECO:0000259" key="8">
    <source>
        <dbReference type="PROSITE" id="PS51296"/>
    </source>
</evidence>
<proteinExistence type="predicted"/>
<name>A0A928VLI5_9CYAN</name>
<dbReference type="PROSITE" id="PS51257">
    <property type="entry name" value="PROKAR_LIPOPROTEIN"/>
    <property type="match status" value="1"/>
</dbReference>
<dbReference type="InterPro" id="IPR017941">
    <property type="entry name" value="Rieske_2Fe-2S"/>
</dbReference>
<dbReference type="Proteomes" id="UP000625316">
    <property type="component" value="Unassembled WGS sequence"/>
</dbReference>
<dbReference type="InterPro" id="IPR036922">
    <property type="entry name" value="Rieske_2Fe-2S_sf"/>
</dbReference>